<name>A0AAW7XH41_9GAMM</name>
<dbReference type="EC" id="4.2.2.29" evidence="7"/>
<dbReference type="Proteomes" id="UP001169862">
    <property type="component" value="Unassembled WGS sequence"/>
</dbReference>
<evidence type="ECO:0000256" key="6">
    <source>
        <dbReference type="ARBA" id="ARBA00023316"/>
    </source>
</evidence>
<dbReference type="RefSeq" id="WP_303548181.1">
    <property type="nucleotide sequence ID" value="NZ_JAUOPG010000001.1"/>
</dbReference>
<reference evidence="8" key="1">
    <citation type="submission" date="2023-07" db="EMBL/GenBank/DDBJ databases">
        <title>Genome content predicts the carbon catabolic preferences of heterotrophic bacteria.</title>
        <authorList>
            <person name="Gralka M."/>
        </authorList>
    </citation>
    <scope>NUCLEOTIDE SEQUENCE</scope>
    <source>
        <strain evidence="8">I2M16</strain>
    </source>
</reference>
<feature type="site" description="Important for catalytic activity" evidence="7">
    <location>
        <position position="219"/>
    </location>
</feature>
<evidence type="ECO:0000256" key="2">
    <source>
        <dbReference type="ARBA" id="ARBA00022692"/>
    </source>
</evidence>
<accession>A0AAW7XH41</accession>
<comment type="function">
    <text evidence="7">Functions as a peptidoglycan terminase that cleaves nascent peptidoglycan strands endolytically to terminate their elongation.</text>
</comment>
<evidence type="ECO:0000313" key="9">
    <source>
        <dbReference type="Proteomes" id="UP001169862"/>
    </source>
</evidence>
<dbReference type="GO" id="GO:0008932">
    <property type="term" value="F:lytic endotransglycosylase activity"/>
    <property type="evidence" value="ECO:0007669"/>
    <property type="project" value="UniProtKB-UniRule"/>
</dbReference>
<sequence length="345" mass="38874">MLKKLFLSLLVLILIGAGVAAFAWQQFNQYMTSPLALEEPIESYIVERGRSFNGLLQDLEKQGVISQPLFVKVYARMNQLGNKIKAGEYYIDKDLTPIALLDKFVVGDSVQHSFTIVEGHTFKQVKQALANNDVLEQTLQGKSDAEILKLIGAKENHPEGLFLAETYQLVRGTSDLDLLKRSYKALEAELEQSWAAKAENLPYKSPYEVLIMASIVEKETAVPAERPKIAGVFIKRMQIGMRLQTDPTVIYGMGDDYKGNIRRKDLRKPTAYNTYTIDGLPPTPIAMVGRDAIQASLHPEIGRALYFVARGDGSHYFSSSLKEHNRAVRDYQLRRKEAYRSTPEK</sequence>
<keyword evidence="3 7" id="KW-1133">Transmembrane helix</keyword>
<dbReference type="GO" id="GO:0009252">
    <property type="term" value="P:peptidoglycan biosynthetic process"/>
    <property type="evidence" value="ECO:0007669"/>
    <property type="project" value="UniProtKB-UniRule"/>
</dbReference>
<dbReference type="NCBIfam" id="TIGR00247">
    <property type="entry name" value="endolytic transglycosylase MltG"/>
    <property type="match status" value="1"/>
</dbReference>
<dbReference type="AlphaFoldDB" id="A0AAW7XH41"/>
<keyword evidence="2 7" id="KW-0812">Transmembrane</keyword>
<keyword evidence="7" id="KW-0997">Cell inner membrane</keyword>
<evidence type="ECO:0000256" key="7">
    <source>
        <dbReference type="HAMAP-Rule" id="MF_02065"/>
    </source>
</evidence>
<dbReference type="PANTHER" id="PTHR30518:SF2">
    <property type="entry name" value="ENDOLYTIC MUREIN TRANSGLYCOSYLASE"/>
    <property type="match status" value="1"/>
</dbReference>
<keyword evidence="6 7" id="KW-0961">Cell wall biogenesis/degradation</keyword>
<dbReference type="HAMAP" id="MF_02065">
    <property type="entry name" value="MltG"/>
    <property type="match status" value="1"/>
</dbReference>
<dbReference type="InterPro" id="IPR003770">
    <property type="entry name" value="MLTG-like"/>
</dbReference>
<dbReference type="FunFam" id="3.30.160.60:FF:000242">
    <property type="entry name" value="Endolytic murein transglycosylase"/>
    <property type="match status" value="1"/>
</dbReference>
<keyword evidence="4 7" id="KW-0472">Membrane</keyword>
<dbReference type="PANTHER" id="PTHR30518">
    <property type="entry name" value="ENDOLYTIC MUREIN TRANSGLYCOSYLASE"/>
    <property type="match status" value="1"/>
</dbReference>
<protein>
    <recommendedName>
        <fullName evidence="7">Endolytic murein transglycosylase</fullName>
        <ecNumber evidence="7">4.2.2.29</ecNumber>
    </recommendedName>
    <alternativeName>
        <fullName evidence="7">Peptidoglycan lytic transglycosylase</fullName>
    </alternativeName>
    <alternativeName>
        <fullName evidence="7">Peptidoglycan polymerization terminase</fullName>
    </alternativeName>
</protein>
<dbReference type="Gene3D" id="3.30.160.60">
    <property type="entry name" value="Classic Zinc Finger"/>
    <property type="match status" value="1"/>
</dbReference>
<dbReference type="GO" id="GO:0005886">
    <property type="term" value="C:plasma membrane"/>
    <property type="evidence" value="ECO:0007669"/>
    <property type="project" value="UniProtKB-UniRule"/>
</dbReference>
<organism evidence="8 9">
    <name type="scientific">Neptunomonas phycophila</name>
    <dbReference type="NCBI Taxonomy" id="1572645"/>
    <lineage>
        <taxon>Bacteria</taxon>
        <taxon>Pseudomonadati</taxon>
        <taxon>Pseudomonadota</taxon>
        <taxon>Gammaproteobacteria</taxon>
        <taxon>Oceanospirillales</taxon>
        <taxon>Oceanospirillaceae</taxon>
        <taxon>Neptunomonas</taxon>
    </lineage>
</organism>
<evidence type="ECO:0000256" key="1">
    <source>
        <dbReference type="ARBA" id="ARBA00022475"/>
    </source>
</evidence>
<keyword evidence="5 7" id="KW-0456">Lyase</keyword>
<evidence type="ECO:0000256" key="4">
    <source>
        <dbReference type="ARBA" id="ARBA00023136"/>
    </source>
</evidence>
<dbReference type="GO" id="GO:0071555">
    <property type="term" value="P:cell wall organization"/>
    <property type="evidence" value="ECO:0007669"/>
    <property type="project" value="UniProtKB-KW"/>
</dbReference>
<comment type="caution">
    <text evidence="8">The sequence shown here is derived from an EMBL/GenBank/DDBJ whole genome shotgun (WGS) entry which is preliminary data.</text>
</comment>
<evidence type="ECO:0000256" key="3">
    <source>
        <dbReference type="ARBA" id="ARBA00022989"/>
    </source>
</evidence>
<dbReference type="CDD" id="cd08010">
    <property type="entry name" value="MltG_like"/>
    <property type="match status" value="1"/>
</dbReference>
<gene>
    <name evidence="7 8" type="primary">mltG</name>
    <name evidence="8" type="ORF">Q4490_01305</name>
</gene>
<keyword evidence="1 7" id="KW-1003">Cell membrane</keyword>
<dbReference type="Gene3D" id="3.30.1490.480">
    <property type="entry name" value="Endolytic murein transglycosylase"/>
    <property type="match status" value="1"/>
</dbReference>
<dbReference type="Pfam" id="PF02618">
    <property type="entry name" value="YceG"/>
    <property type="match status" value="1"/>
</dbReference>
<dbReference type="EMBL" id="JAUOPG010000001">
    <property type="protein sequence ID" value="MDO6452190.1"/>
    <property type="molecule type" value="Genomic_DNA"/>
</dbReference>
<evidence type="ECO:0000313" key="8">
    <source>
        <dbReference type="EMBL" id="MDO6452190.1"/>
    </source>
</evidence>
<comment type="similarity">
    <text evidence="7">Belongs to the transglycosylase MltG family.</text>
</comment>
<comment type="catalytic activity">
    <reaction evidence="7">
        <text>a peptidoglycan chain = a peptidoglycan chain with N-acetyl-1,6-anhydromuramyl-[peptide] at the reducing end + a peptidoglycan chain with N-acetylglucosamine at the non-reducing end.</text>
        <dbReference type="EC" id="4.2.2.29"/>
    </reaction>
</comment>
<evidence type="ECO:0000256" key="5">
    <source>
        <dbReference type="ARBA" id="ARBA00023239"/>
    </source>
</evidence>
<proteinExistence type="inferred from homology"/>